<dbReference type="OrthoDB" id="2971980at2"/>
<keyword evidence="1" id="KW-0472">Membrane</keyword>
<proteinExistence type="predicted"/>
<protein>
    <submittedName>
        <fullName evidence="2">Uncharacterized protein</fullName>
    </submittedName>
</protein>
<evidence type="ECO:0000313" key="3">
    <source>
        <dbReference type="Proteomes" id="UP000321440"/>
    </source>
</evidence>
<name>A0A511W5L3_9BACI</name>
<organism evidence="2 3">
    <name type="scientific">Alkalibacillus haloalkaliphilus</name>
    <dbReference type="NCBI Taxonomy" id="94136"/>
    <lineage>
        <taxon>Bacteria</taxon>
        <taxon>Bacillati</taxon>
        <taxon>Bacillota</taxon>
        <taxon>Bacilli</taxon>
        <taxon>Bacillales</taxon>
        <taxon>Bacillaceae</taxon>
        <taxon>Alkalibacillus</taxon>
    </lineage>
</organism>
<feature type="transmembrane region" description="Helical" evidence="1">
    <location>
        <begin position="31"/>
        <end position="53"/>
    </location>
</feature>
<dbReference type="Proteomes" id="UP000321440">
    <property type="component" value="Unassembled WGS sequence"/>
</dbReference>
<keyword evidence="1" id="KW-0812">Transmembrane</keyword>
<evidence type="ECO:0000256" key="1">
    <source>
        <dbReference type="SAM" id="Phobius"/>
    </source>
</evidence>
<accession>A0A511W5L3</accession>
<reference evidence="2 3" key="1">
    <citation type="submission" date="2019-07" db="EMBL/GenBank/DDBJ databases">
        <title>Whole genome shotgun sequence of Alkalibacillus haloalkaliphilus NBRC 103110.</title>
        <authorList>
            <person name="Hosoyama A."/>
            <person name="Uohara A."/>
            <person name="Ohji S."/>
            <person name="Ichikawa N."/>
        </authorList>
    </citation>
    <scope>NUCLEOTIDE SEQUENCE [LARGE SCALE GENOMIC DNA]</scope>
    <source>
        <strain evidence="2 3">NBRC 103110</strain>
    </source>
</reference>
<keyword evidence="1" id="KW-1133">Transmembrane helix</keyword>
<dbReference type="EMBL" id="BJYA01000012">
    <property type="protein sequence ID" value="GEN46051.1"/>
    <property type="molecule type" value="Genomic_DNA"/>
</dbReference>
<dbReference type="AlphaFoldDB" id="A0A511W5L3"/>
<comment type="caution">
    <text evidence="2">The sequence shown here is derived from an EMBL/GenBank/DDBJ whole genome shotgun (WGS) entry which is preliminary data.</text>
</comment>
<gene>
    <name evidence="2" type="ORF">AHA02nite_18270</name>
</gene>
<evidence type="ECO:0000313" key="2">
    <source>
        <dbReference type="EMBL" id="GEN46051.1"/>
    </source>
</evidence>
<feature type="transmembrane region" description="Helical" evidence="1">
    <location>
        <begin position="74"/>
        <end position="94"/>
    </location>
</feature>
<feature type="transmembrane region" description="Helical" evidence="1">
    <location>
        <begin position="106"/>
        <end position="127"/>
    </location>
</feature>
<dbReference type="RefSeq" id="WP_146816507.1">
    <property type="nucleotide sequence ID" value="NZ_BJYA01000012.1"/>
</dbReference>
<sequence>MLLRKFLAFLLASIIITPTLTAVLYLTSGGIFLSVLLPIIALYVVGGLFSYGIPASVLSDWLTQKMTEVKRRQYSFWFHVLSGVSFIFILGILADPSTLFNDFITYWTSMYPFFFGALFAAIVLWFCDEWVRKKRGN</sequence>
<keyword evidence="3" id="KW-1185">Reference proteome</keyword>